<evidence type="ECO:0000259" key="4">
    <source>
        <dbReference type="Pfam" id="PF00205"/>
    </source>
</evidence>
<feature type="domain" description="Thiamine pyrophosphate enzyme TPP-binding" evidence="5">
    <location>
        <begin position="385"/>
        <end position="530"/>
    </location>
</feature>
<dbReference type="FunFam" id="3.40.50.970:FF:000007">
    <property type="entry name" value="Acetolactate synthase"/>
    <property type="match status" value="1"/>
</dbReference>
<sequence length="550" mass="59385">MTAKRTGGRILIDNLVIQGCERIFTVPGESFLAALDALHDTPQIDLVVCRQEGGVAYMAEADGKMTGRPGVAFVTRGPGATNAAVGVHTAFQDSTPMLLLIGDVARGDRDREGFQEVDFATMFAPLAKRVERIEDARRIPEYVARAYATAMAGRPGPVVLVLPEDMLKDEVEAEDRPRNARFAQAADPLAVGALMALLQDAASPVAIVGGAGWCKGTSHHFREWAERIGLPVAAAFRRQDSIPNDSPVYAGNLGYGPNPKLLERVRNADLVIAVGARLGEATTDGYTLLTPDHPGQILVHVHPDPEELGRVYRTDLPICADVMEFAELCADWEDEVIHFNAGAEAHAEWEAWATPKPREGVALDLGPCVAAMRAKLPADTIVCNGAGNFSGWWHRYWHYGPCPSQLAPTNGSMGYGPPAAVAAALRFPERQVVAVAGDGDFLMNGQELATAIRHGVRLLILVVDNGAYGTIRMHQERDYPQRISGTELVNPDFAALARAYGAWAETVTRTEEFAPALDRALAQSGVRLLHLKTDVEQITAATTISKLRAR</sequence>
<feature type="domain" description="Thiamine pyrophosphate enzyme N-terminal TPP-binding" evidence="6">
    <location>
        <begin position="6"/>
        <end position="121"/>
    </location>
</feature>
<reference evidence="7 8" key="1">
    <citation type="journal article" date="2015" name="J. Microbiol.">
        <title>Sphingosinicella ginsenosidimutans sp. nov., with ginsenoside converting activity.</title>
        <authorList>
            <person name="Kim J.K."/>
            <person name="Kang M.S."/>
            <person name="Park S.C."/>
            <person name="Kim K.M."/>
            <person name="Choi K."/>
            <person name="Yoon M.H."/>
            <person name="Im W.T."/>
        </authorList>
    </citation>
    <scope>NUCLEOTIDE SEQUENCE [LARGE SCALE GENOMIC DNA]</scope>
    <source>
        <strain evidence="7 8">BS-11</strain>
    </source>
</reference>
<dbReference type="InterPro" id="IPR045229">
    <property type="entry name" value="TPP_enz"/>
</dbReference>
<dbReference type="RefSeq" id="WP_147044171.1">
    <property type="nucleotide sequence ID" value="NZ_BAABIR010000001.1"/>
</dbReference>
<proteinExistence type="inferred from homology"/>
<dbReference type="Pfam" id="PF02775">
    <property type="entry name" value="TPP_enzyme_C"/>
    <property type="match status" value="1"/>
</dbReference>
<dbReference type="AlphaFoldDB" id="A0A5C6TYE9"/>
<dbReference type="GO" id="GO:0030976">
    <property type="term" value="F:thiamine pyrophosphate binding"/>
    <property type="evidence" value="ECO:0007669"/>
    <property type="project" value="InterPro"/>
</dbReference>
<dbReference type="NCBIfam" id="NF006052">
    <property type="entry name" value="PRK08199.1"/>
    <property type="match status" value="1"/>
</dbReference>
<dbReference type="Pfam" id="PF00205">
    <property type="entry name" value="TPP_enzyme_M"/>
    <property type="match status" value="1"/>
</dbReference>
<dbReference type="CDD" id="cd00568">
    <property type="entry name" value="TPP_enzymes"/>
    <property type="match status" value="1"/>
</dbReference>
<gene>
    <name evidence="7" type="ORF">FRZ32_14495</name>
</gene>
<dbReference type="Pfam" id="PF02776">
    <property type="entry name" value="TPP_enzyme_N"/>
    <property type="match status" value="1"/>
</dbReference>
<dbReference type="GO" id="GO:0005948">
    <property type="term" value="C:acetolactate synthase complex"/>
    <property type="evidence" value="ECO:0007669"/>
    <property type="project" value="TreeGrafter"/>
</dbReference>
<protein>
    <submittedName>
        <fullName evidence="7">Thiamine pyrophosphate-binding protein</fullName>
    </submittedName>
</protein>
<dbReference type="SUPFAM" id="SSF52467">
    <property type="entry name" value="DHS-like NAD/FAD-binding domain"/>
    <property type="match status" value="1"/>
</dbReference>
<dbReference type="GO" id="GO:0009099">
    <property type="term" value="P:L-valine biosynthetic process"/>
    <property type="evidence" value="ECO:0007669"/>
    <property type="project" value="TreeGrafter"/>
</dbReference>
<evidence type="ECO:0000313" key="8">
    <source>
        <dbReference type="Proteomes" id="UP000321249"/>
    </source>
</evidence>
<dbReference type="SUPFAM" id="SSF52518">
    <property type="entry name" value="Thiamin diphosphate-binding fold (THDP-binding)"/>
    <property type="match status" value="2"/>
</dbReference>
<keyword evidence="8" id="KW-1185">Reference proteome</keyword>
<evidence type="ECO:0000256" key="2">
    <source>
        <dbReference type="ARBA" id="ARBA00023052"/>
    </source>
</evidence>
<dbReference type="PANTHER" id="PTHR18968">
    <property type="entry name" value="THIAMINE PYROPHOSPHATE ENZYMES"/>
    <property type="match status" value="1"/>
</dbReference>
<dbReference type="GO" id="GO:0000287">
    <property type="term" value="F:magnesium ion binding"/>
    <property type="evidence" value="ECO:0007669"/>
    <property type="project" value="InterPro"/>
</dbReference>
<dbReference type="Gene3D" id="3.40.50.1220">
    <property type="entry name" value="TPP-binding domain"/>
    <property type="match status" value="1"/>
</dbReference>
<dbReference type="InterPro" id="IPR012001">
    <property type="entry name" value="Thiamin_PyroP_enz_TPP-bd_dom"/>
</dbReference>
<organism evidence="7 8">
    <name type="scientific">Allosphingosinicella ginsenosidimutans</name>
    <dbReference type="NCBI Taxonomy" id="1176539"/>
    <lineage>
        <taxon>Bacteria</taxon>
        <taxon>Pseudomonadati</taxon>
        <taxon>Pseudomonadota</taxon>
        <taxon>Alphaproteobacteria</taxon>
        <taxon>Sphingomonadales</taxon>
        <taxon>Sphingomonadaceae</taxon>
        <taxon>Allosphingosinicella</taxon>
    </lineage>
</organism>
<dbReference type="PANTHER" id="PTHR18968:SF120">
    <property type="entry name" value="ACETOLACTATE SYNTHASE LARGE SUBUNIT"/>
    <property type="match status" value="1"/>
</dbReference>
<evidence type="ECO:0000259" key="6">
    <source>
        <dbReference type="Pfam" id="PF02776"/>
    </source>
</evidence>
<evidence type="ECO:0000256" key="3">
    <source>
        <dbReference type="RuleBase" id="RU362132"/>
    </source>
</evidence>
<dbReference type="CDD" id="cd07035">
    <property type="entry name" value="TPP_PYR_POX_like"/>
    <property type="match status" value="1"/>
</dbReference>
<dbReference type="GO" id="GO:0009097">
    <property type="term" value="P:isoleucine biosynthetic process"/>
    <property type="evidence" value="ECO:0007669"/>
    <property type="project" value="TreeGrafter"/>
</dbReference>
<evidence type="ECO:0000313" key="7">
    <source>
        <dbReference type="EMBL" id="TXC64748.1"/>
    </source>
</evidence>
<dbReference type="GO" id="GO:0003984">
    <property type="term" value="F:acetolactate synthase activity"/>
    <property type="evidence" value="ECO:0007669"/>
    <property type="project" value="TreeGrafter"/>
</dbReference>
<evidence type="ECO:0000259" key="5">
    <source>
        <dbReference type="Pfam" id="PF02775"/>
    </source>
</evidence>
<dbReference type="Gene3D" id="3.40.50.970">
    <property type="match status" value="2"/>
</dbReference>
<keyword evidence="2 3" id="KW-0786">Thiamine pyrophosphate</keyword>
<dbReference type="InterPro" id="IPR011766">
    <property type="entry name" value="TPP_enzyme_TPP-bd"/>
</dbReference>
<dbReference type="OrthoDB" id="4494979at2"/>
<dbReference type="GO" id="GO:0050660">
    <property type="term" value="F:flavin adenine dinucleotide binding"/>
    <property type="evidence" value="ECO:0007669"/>
    <property type="project" value="TreeGrafter"/>
</dbReference>
<feature type="domain" description="Thiamine pyrophosphate enzyme central" evidence="4">
    <location>
        <begin position="193"/>
        <end position="326"/>
    </location>
</feature>
<dbReference type="InterPro" id="IPR029061">
    <property type="entry name" value="THDP-binding"/>
</dbReference>
<name>A0A5C6TYE9_9SPHN</name>
<dbReference type="Proteomes" id="UP000321249">
    <property type="component" value="Unassembled WGS sequence"/>
</dbReference>
<comment type="caution">
    <text evidence="7">The sequence shown here is derived from an EMBL/GenBank/DDBJ whole genome shotgun (WGS) entry which is preliminary data.</text>
</comment>
<comment type="similarity">
    <text evidence="1 3">Belongs to the TPP enzyme family.</text>
</comment>
<dbReference type="EMBL" id="VOQQ01000001">
    <property type="protein sequence ID" value="TXC64748.1"/>
    <property type="molecule type" value="Genomic_DNA"/>
</dbReference>
<dbReference type="InterPro" id="IPR012000">
    <property type="entry name" value="Thiamin_PyroP_enz_cen_dom"/>
</dbReference>
<dbReference type="InterPro" id="IPR029035">
    <property type="entry name" value="DHS-like_NAD/FAD-binding_dom"/>
</dbReference>
<evidence type="ECO:0000256" key="1">
    <source>
        <dbReference type="ARBA" id="ARBA00007812"/>
    </source>
</evidence>
<accession>A0A5C6TYE9</accession>